<gene>
    <name evidence="1" type="ORF">GV64_14470</name>
</gene>
<protein>
    <submittedName>
        <fullName evidence="1">Uncharacterized protein</fullName>
    </submittedName>
</protein>
<keyword evidence="2" id="KW-1185">Reference proteome</keyword>
<dbReference type="Proteomes" id="UP000027997">
    <property type="component" value="Unassembled WGS sequence"/>
</dbReference>
<organism evidence="1 2">
    <name type="scientific">Endozoicomonas elysicola</name>
    <dbReference type="NCBI Taxonomy" id="305900"/>
    <lineage>
        <taxon>Bacteria</taxon>
        <taxon>Pseudomonadati</taxon>
        <taxon>Pseudomonadota</taxon>
        <taxon>Gammaproteobacteria</taxon>
        <taxon>Oceanospirillales</taxon>
        <taxon>Endozoicomonadaceae</taxon>
        <taxon>Endozoicomonas</taxon>
    </lineage>
</organism>
<dbReference type="STRING" id="305900.GV64_14470"/>
<reference evidence="1 2" key="1">
    <citation type="submission" date="2014-06" db="EMBL/GenBank/DDBJ databases">
        <title>Whole Genome Sequences of Three Symbiotic Endozoicomonas Bacteria.</title>
        <authorList>
            <person name="Neave M.J."/>
            <person name="Apprill A."/>
            <person name="Voolstra C.R."/>
        </authorList>
    </citation>
    <scope>NUCLEOTIDE SEQUENCE [LARGE SCALE GENOMIC DNA]</scope>
    <source>
        <strain evidence="1 2">DSM 22380</strain>
    </source>
</reference>
<sequence>MAYLLLFESSKNIEQSNSIAFVRHHLIKLLSAIKKIARYRTIPIIFICTIFSVNAIALNPQILSPEKNNSIEITVNSNDPLHIEIDTKTLKEQIYGKIPIRFRSDYDQAFFNRGDDVANELYWHNQKTPVLENGRVTPSSNDRYIYLTLNTTDEMVGKKIKVVLEKEENLSKVAAVGAFVPQILPILAMSTVTWQPHSFWPSLLRWNYLLLEVDIIHSIRNLIQTQVFEDRNSLFAQCSADFVEGFTVYSLLSNHGGAVTGDPNRPSAAAASASDITKNVVNRSKTETFQLYLRTTPTNRMLDCISSVVASSLKALHSDGHLHKVFGKWSMLDTLNDETLDGIAMLMVGYGFNLFGNVPGDTLSLFRRDLGFENIASLAGDFNDSIKTSIQYTIHNGYMKFFKGRGWDATSAYALSAGAGLLEIGYRFYQVKEIIPTGQDERMAHLDPSDPKNINLLANLQHQITSIGERAEAIASSGYQLIPMPENIKEYAVPVAAATIIPMVTYYAVNGILNYYATGGLNIALQKALTSATNGLVLGAMAYVILPHVKEYGAWLTQLAADQFVSWSEAEKDSWIGYFAARDTQYRIRVIVVN</sequence>
<dbReference type="EMBL" id="JOJP01000001">
    <property type="protein sequence ID" value="KEI71781.1"/>
    <property type="molecule type" value="Genomic_DNA"/>
</dbReference>
<evidence type="ECO:0000313" key="1">
    <source>
        <dbReference type="EMBL" id="KEI71781.1"/>
    </source>
</evidence>
<comment type="caution">
    <text evidence="1">The sequence shown here is derived from an EMBL/GenBank/DDBJ whole genome shotgun (WGS) entry which is preliminary data.</text>
</comment>
<evidence type="ECO:0000313" key="2">
    <source>
        <dbReference type="Proteomes" id="UP000027997"/>
    </source>
</evidence>
<name>A0A081KCA5_9GAMM</name>
<dbReference type="AlphaFoldDB" id="A0A081KCA5"/>
<dbReference type="RefSeq" id="WP_020583495.1">
    <property type="nucleotide sequence ID" value="NZ_JOJP01000001.1"/>
</dbReference>
<accession>A0A081KCA5</accession>
<proteinExistence type="predicted"/>